<name>A0ACB8UE55_9APHY</name>
<keyword evidence="2" id="KW-1185">Reference proteome</keyword>
<accession>A0ACB8UE55</accession>
<evidence type="ECO:0000313" key="1">
    <source>
        <dbReference type="EMBL" id="KAI0092592.1"/>
    </source>
</evidence>
<proteinExistence type="predicted"/>
<reference evidence="1" key="1">
    <citation type="journal article" date="2021" name="Environ. Microbiol.">
        <title>Gene family expansions and transcriptome signatures uncover fungal adaptations to wood decay.</title>
        <authorList>
            <person name="Hage H."/>
            <person name="Miyauchi S."/>
            <person name="Viragh M."/>
            <person name="Drula E."/>
            <person name="Min B."/>
            <person name="Chaduli D."/>
            <person name="Navarro D."/>
            <person name="Favel A."/>
            <person name="Norest M."/>
            <person name="Lesage-Meessen L."/>
            <person name="Balint B."/>
            <person name="Merenyi Z."/>
            <person name="de Eugenio L."/>
            <person name="Morin E."/>
            <person name="Martinez A.T."/>
            <person name="Baldrian P."/>
            <person name="Stursova M."/>
            <person name="Martinez M.J."/>
            <person name="Novotny C."/>
            <person name="Magnuson J.K."/>
            <person name="Spatafora J.W."/>
            <person name="Maurice S."/>
            <person name="Pangilinan J."/>
            <person name="Andreopoulos W."/>
            <person name="LaButti K."/>
            <person name="Hundley H."/>
            <person name="Na H."/>
            <person name="Kuo A."/>
            <person name="Barry K."/>
            <person name="Lipzen A."/>
            <person name="Henrissat B."/>
            <person name="Riley R."/>
            <person name="Ahrendt S."/>
            <person name="Nagy L.G."/>
            <person name="Grigoriev I.V."/>
            <person name="Martin F."/>
            <person name="Rosso M.N."/>
        </authorList>
    </citation>
    <scope>NUCLEOTIDE SEQUENCE</scope>
    <source>
        <strain evidence="1">CBS 384.51</strain>
    </source>
</reference>
<dbReference type="EMBL" id="MU274903">
    <property type="protein sequence ID" value="KAI0092592.1"/>
    <property type="molecule type" value="Genomic_DNA"/>
</dbReference>
<dbReference type="Proteomes" id="UP001055072">
    <property type="component" value="Unassembled WGS sequence"/>
</dbReference>
<evidence type="ECO:0000313" key="2">
    <source>
        <dbReference type="Proteomes" id="UP001055072"/>
    </source>
</evidence>
<gene>
    <name evidence="1" type="ORF">BDY19DRAFT_1065192</name>
</gene>
<comment type="caution">
    <text evidence="1">The sequence shown here is derived from an EMBL/GenBank/DDBJ whole genome shotgun (WGS) entry which is preliminary data.</text>
</comment>
<organism evidence="1 2">
    <name type="scientific">Irpex rosettiformis</name>
    <dbReference type="NCBI Taxonomy" id="378272"/>
    <lineage>
        <taxon>Eukaryota</taxon>
        <taxon>Fungi</taxon>
        <taxon>Dikarya</taxon>
        <taxon>Basidiomycota</taxon>
        <taxon>Agaricomycotina</taxon>
        <taxon>Agaricomycetes</taxon>
        <taxon>Polyporales</taxon>
        <taxon>Irpicaceae</taxon>
        <taxon>Irpex</taxon>
    </lineage>
</organism>
<sequence length="1004" mass="107308">MATVTQSYPRTGGYSDIASAANRDDAGSSIASLSHLRPNILHRDTDQILSYYQSEFAGQSHDSDDEQRAGLSRRSSSISRSSSHYSSESTHDKQPVQKVQDLPPQSSAASATVGHVRRPSVPSQESVDRRRLAIVELDSSLPPSVGRKGTSGSDYTGVSTHSSLSYRRGVHVNGLALVAPPDASPATYTDLTPPPTAPPFAGNRGLDIAPPSSAAQTRSASEAIGGHSHLHRKTSRDVGIVGVGRVIPAISEAGEHSSPRLNRLTAPSALHTPIFQTPPKSRPPSPTALTPDLAGNGTSTINSPIHPRLWDHSDPGREHSTTPAIGEGKDIQQPVVGPVIVGFQSGKVVRREPMHPMDINNASVTTNGSSFKHYEHHSTAGPLPPPPRTIFDLAAVSSPVSSAPPPRPPRMRTPMPLPQVSTPSSAPAKRDLEALKESLQLPQSVSSALASRSPSRPVLERAGTDISTESSVSDSTKSSAISDSAVDTKRSQSIHRREGAFPPSNQTTAKSTPEGSPVVKDDSQDHGTSTSGGSVQIVHPRSPSPESVYEDTEDYERRSAIELKRDLSWVSLKDTSIASSPNGQAPQHLPGSRSRSCSRSPVPQPPPKSRPAPPIEGMRSRGSSHSGSTNPLKATLNNLKRFSALPRTPSSLSMKSFSRSDSTHRSPSTPSPVLATTPRNIRARVIDPWPDAMTFRDVSALTSPVERASAYAQKIQQLSMCDTGLSEWLQAMQTKGPGPRPIRTALQLDIGLSHPSTRASAAQQPRHVSQNSVSSEATFPLRRDAYTATDLMMRADEDLNLGKPPPISLPYPSLAVKSPPSRASTSVPPTPRSYQVPLSTGPSRSGGGFFSTIGRKGSLKKADSPSVPSRVLTKRSQSRPTQPLIISAPTIPGGERAPPGKLQRSHTMSITSVKPVEQPPVSITRSDTRASISSRRPSFFHRSAAAQPIPPTDEEFERQVDKLADLLPHADRTVLAGYLRRAGQDILAIGQYLEDEKKGTIRYD</sequence>
<protein>
    <submittedName>
        <fullName evidence="1">Uncharacterized protein</fullName>
    </submittedName>
</protein>